<dbReference type="Proteomes" id="UP000198797">
    <property type="component" value="Unassembled WGS sequence"/>
</dbReference>
<dbReference type="InterPro" id="IPR006094">
    <property type="entry name" value="Oxid_FAD_bind_N"/>
</dbReference>
<feature type="domain" description="FAD-binding PCMH-type" evidence="5">
    <location>
        <begin position="31"/>
        <end position="201"/>
    </location>
</feature>
<name>A0A1C4Z464_9ACTN</name>
<dbReference type="GO" id="GO:0071949">
    <property type="term" value="F:FAD binding"/>
    <property type="evidence" value="ECO:0007669"/>
    <property type="project" value="InterPro"/>
</dbReference>
<keyword evidence="7" id="KW-1185">Reference proteome</keyword>
<comment type="similarity">
    <text evidence="1">Belongs to the oxygen-dependent FAD-linked oxidoreductase family.</text>
</comment>
<dbReference type="InterPro" id="IPR016164">
    <property type="entry name" value="FAD-linked_Oxase-like_C"/>
</dbReference>
<protein>
    <submittedName>
        <fullName evidence="6">FAD/FMN-containing dehydrogenase</fullName>
    </submittedName>
</protein>
<dbReference type="InterPro" id="IPR016170">
    <property type="entry name" value="Cytok_DH_C_sf"/>
</dbReference>
<organism evidence="6 7">
    <name type="scientific">Micromonospora matsumotoense</name>
    <dbReference type="NCBI Taxonomy" id="121616"/>
    <lineage>
        <taxon>Bacteria</taxon>
        <taxon>Bacillati</taxon>
        <taxon>Actinomycetota</taxon>
        <taxon>Actinomycetes</taxon>
        <taxon>Micromonosporales</taxon>
        <taxon>Micromonosporaceae</taxon>
        <taxon>Micromonospora</taxon>
    </lineage>
</organism>
<dbReference type="Gene3D" id="3.40.462.10">
    <property type="entry name" value="FAD-linked oxidases, C-terminal domain"/>
    <property type="match status" value="1"/>
</dbReference>
<dbReference type="InterPro" id="IPR016166">
    <property type="entry name" value="FAD-bd_PCMH"/>
</dbReference>
<dbReference type="Pfam" id="PF01565">
    <property type="entry name" value="FAD_binding_4"/>
    <property type="match status" value="1"/>
</dbReference>
<evidence type="ECO:0000313" key="6">
    <source>
        <dbReference type="EMBL" id="SCF27684.1"/>
    </source>
</evidence>
<evidence type="ECO:0000256" key="3">
    <source>
        <dbReference type="ARBA" id="ARBA00022827"/>
    </source>
</evidence>
<evidence type="ECO:0000256" key="2">
    <source>
        <dbReference type="ARBA" id="ARBA00022630"/>
    </source>
</evidence>
<dbReference type="PANTHER" id="PTHR13878">
    <property type="entry name" value="GULONOLACTONE OXIDASE"/>
    <property type="match status" value="1"/>
</dbReference>
<keyword evidence="2" id="KW-0285">Flavoprotein</keyword>
<proteinExistence type="inferred from homology"/>
<dbReference type="OrthoDB" id="9775082at2"/>
<dbReference type="Gene3D" id="3.30.43.10">
    <property type="entry name" value="Uridine Diphospho-n-acetylenolpyruvylglucosamine Reductase, domain 2"/>
    <property type="match status" value="1"/>
</dbReference>
<sequence>MTPHQPLARLLAGKLVDPAPEGWQRDFGRLRCQEPQAVVFAAGVADVQETVRYALAGGLAVVARGNGCSSNGQSLTDGLQLDTAALDRIELVGAATVRVEAGVRWGTLHRWLHEHGLALPVVTSNEHASVGGTLSVGGFGPTSPFVGAVVDQVVALEVVTGDGALVHATADGPHRELFSYALCGLGQVGLIVRAELRVVPAEPAVLVRRLDGDDLATVAEQVWADERLRLCRAVYSTAARRWKVEVGRSARDAAAESDETLVADYHQRLFEAEAGFSVGIARGQIAAGLLTDETEARRLWSDFFLPMAKADAFFAGVRDRFADPAVVPVVNGAFLRAGDRPRPPLSPLPDADRVRTFGFYCIVPPDRVDEYREHFDAAGALCHELGGRQYLHGYHRVERDFYRAQFGGPTVERWREVKRRYDPGAVLGPQLPI</sequence>
<dbReference type="STRING" id="121616.GA0070216_108130"/>
<keyword evidence="4" id="KW-0560">Oxidoreductase</keyword>
<dbReference type="InterPro" id="IPR050432">
    <property type="entry name" value="FAD-linked_Oxidoreductases_BP"/>
</dbReference>
<dbReference type="PANTHER" id="PTHR13878:SF53">
    <property type="entry name" value="CYTOKININ DEHYDROGENASE 6"/>
    <property type="match status" value="1"/>
</dbReference>
<dbReference type="InterPro" id="IPR036318">
    <property type="entry name" value="FAD-bd_PCMH-like_sf"/>
</dbReference>
<keyword evidence="3" id="KW-0274">FAD</keyword>
<dbReference type="GO" id="GO:0016491">
    <property type="term" value="F:oxidoreductase activity"/>
    <property type="evidence" value="ECO:0007669"/>
    <property type="project" value="UniProtKB-KW"/>
</dbReference>
<dbReference type="EMBL" id="FMCU01000008">
    <property type="protein sequence ID" value="SCF27684.1"/>
    <property type="molecule type" value="Genomic_DNA"/>
</dbReference>
<evidence type="ECO:0000256" key="4">
    <source>
        <dbReference type="ARBA" id="ARBA00023002"/>
    </source>
</evidence>
<dbReference type="RefSeq" id="WP_091247163.1">
    <property type="nucleotide sequence ID" value="NZ_FMCU01000008.1"/>
</dbReference>
<gene>
    <name evidence="6" type="ORF">GA0070216_108130</name>
</gene>
<evidence type="ECO:0000313" key="7">
    <source>
        <dbReference type="Proteomes" id="UP000198797"/>
    </source>
</evidence>
<dbReference type="AlphaFoldDB" id="A0A1C4Z464"/>
<dbReference type="InterPro" id="IPR016167">
    <property type="entry name" value="FAD-bd_PCMH_sub1"/>
</dbReference>
<reference evidence="7" key="1">
    <citation type="submission" date="2016-06" db="EMBL/GenBank/DDBJ databases">
        <authorList>
            <person name="Varghese N."/>
            <person name="Submissions Spin"/>
        </authorList>
    </citation>
    <scope>NUCLEOTIDE SEQUENCE [LARGE SCALE GENOMIC DNA]</scope>
    <source>
        <strain evidence="7">DSM 44100</strain>
    </source>
</reference>
<dbReference type="PROSITE" id="PS51387">
    <property type="entry name" value="FAD_PCMH"/>
    <property type="match status" value="1"/>
</dbReference>
<dbReference type="SUPFAM" id="SSF56176">
    <property type="entry name" value="FAD-binding/transporter-associated domain-like"/>
    <property type="match status" value="1"/>
</dbReference>
<dbReference type="Gene3D" id="3.30.465.10">
    <property type="match status" value="1"/>
</dbReference>
<dbReference type="InterPro" id="IPR016169">
    <property type="entry name" value="FAD-bd_PCMH_sub2"/>
</dbReference>
<accession>A0A1C4Z464</accession>
<evidence type="ECO:0000259" key="5">
    <source>
        <dbReference type="PROSITE" id="PS51387"/>
    </source>
</evidence>
<dbReference type="SUPFAM" id="SSF55103">
    <property type="entry name" value="FAD-linked oxidases, C-terminal domain"/>
    <property type="match status" value="1"/>
</dbReference>
<evidence type="ECO:0000256" key="1">
    <source>
        <dbReference type="ARBA" id="ARBA00005466"/>
    </source>
</evidence>